<reference evidence="1 2" key="1">
    <citation type="journal article" date="2014" name="PLoS Genet.">
        <title>Phylogenetically driven sequencing of extremely halophilic archaea reveals strategies for static and dynamic osmo-response.</title>
        <authorList>
            <person name="Becker E.A."/>
            <person name="Seitzer P.M."/>
            <person name="Tritt A."/>
            <person name="Larsen D."/>
            <person name="Krusor M."/>
            <person name="Yao A.I."/>
            <person name="Wu D."/>
            <person name="Madern D."/>
            <person name="Eisen J.A."/>
            <person name="Darling A.E."/>
            <person name="Facciotti M.T."/>
        </authorList>
    </citation>
    <scope>NUCLEOTIDE SEQUENCE [LARGE SCALE GENOMIC DNA]</scope>
    <source>
        <strain evidence="1 2">JCM 10990</strain>
    </source>
</reference>
<sequence>MVRLSTILILAGIVLLVAPVPPIGVTLGPIALVLGILLRIFTDL</sequence>
<dbReference type="AlphaFoldDB" id="M0A6D6"/>
<protein>
    <recommendedName>
        <fullName evidence="3">Auxin efflux carrier (AEC) family protein</fullName>
    </recommendedName>
</protein>
<comment type="caution">
    <text evidence="1">The sequence shown here is derived from an EMBL/GenBank/DDBJ whole genome shotgun (WGS) entry which is preliminary data.</text>
</comment>
<gene>
    <name evidence="1" type="ORF">C482_18492</name>
</gene>
<dbReference type="Proteomes" id="UP000011693">
    <property type="component" value="Unassembled WGS sequence"/>
</dbReference>
<organism evidence="1 2">
    <name type="scientific">Natrialba chahannaoensis JCM 10990</name>
    <dbReference type="NCBI Taxonomy" id="1227492"/>
    <lineage>
        <taxon>Archaea</taxon>
        <taxon>Methanobacteriati</taxon>
        <taxon>Methanobacteriota</taxon>
        <taxon>Stenosarchaea group</taxon>
        <taxon>Halobacteria</taxon>
        <taxon>Halobacteriales</taxon>
        <taxon>Natrialbaceae</taxon>
        <taxon>Natrialba</taxon>
    </lineage>
</organism>
<evidence type="ECO:0000313" key="1">
    <source>
        <dbReference type="EMBL" id="ELY94325.1"/>
    </source>
</evidence>
<name>M0A6D6_9EURY</name>
<accession>M0A6D6</accession>
<evidence type="ECO:0008006" key="3">
    <source>
        <dbReference type="Google" id="ProtNLM"/>
    </source>
</evidence>
<keyword evidence="2" id="KW-1185">Reference proteome</keyword>
<dbReference type="RefSeq" id="WP_006169226.1">
    <property type="nucleotide sequence ID" value="NZ_AOIN01000096.1"/>
</dbReference>
<dbReference type="PATRIC" id="fig|1227492.4.peg.3679"/>
<dbReference type="STRING" id="1227492.C482_18492"/>
<dbReference type="EMBL" id="AOIN01000096">
    <property type="protein sequence ID" value="ELY94325.1"/>
    <property type="molecule type" value="Genomic_DNA"/>
</dbReference>
<evidence type="ECO:0000313" key="2">
    <source>
        <dbReference type="Proteomes" id="UP000011693"/>
    </source>
</evidence>
<proteinExistence type="predicted"/>